<keyword evidence="2" id="KW-1185">Reference proteome</keyword>
<evidence type="ECO:0000313" key="2">
    <source>
        <dbReference type="Proteomes" id="UP000007875"/>
    </source>
</evidence>
<evidence type="ECO:0008006" key="3">
    <source>
        <dbReference type="Google" id="ProtNLM"/>
    </source>
</evidence>
<dbReference type="InterPro" id="IPR027417">
    <property type="entry name" value="P-loop_NTPase"/>
</dbReference>
<accession>H2Z1X3</accession>
<dbReference type="Ensembl" id="ENSCSAVT00000011719.1">
    <property type="protein sequence ID" value="ENSCSAVP00000011585.1"/>
    <property type="gene ID" value="ENSCSAVG00000006795.1"/>
</dbReference>
<dbReference type="Proteomes" id="UP000007875">
    <property type="component" value="Unassembled WGS sequence"/>
</dbReference>
<dbReference type="PANTHER" id="PTHR36978:SF4">
    <property type="entry name" value="P-LOOP CONTAINING NUCLEOSIDE TRIPHOSPHATE HYDROLASE PROTEIN"/>
    <property type="match status" value="1"/>
</dbReference>
<proteinExistence type="predicted"/>
<reference evidence="1" key="2">
    <citation type="submission" date="2025-08" db="UniProtKB">
        <authorList>
            <consortium name="Ensembl"/>
        </authorList>
    </citation>
    <scope>IDENTIFICATION</scope>
</reference>
<dbReference type="HOGENOM" id="CLU_2164044_0_0_1"/>
<dbReference type="PANTHER" id="PTHR36978">
    <property type="entry name" value="P-LOOP CONTAINING NUCLEOTIDE TRIPHOSPHATE HYDROLASE"/>
    <property type="match status" value="1"/>
</dbReference>
<name>H2Z1X3_CIOSA</name>
<protein>
    <recommendedName>
        <fullName evidence="3">Sulfotransferase</fullName>
    </recommendedName>
</protein>
<evidence type="ECO:0000313" key="1">
    <source>
        <dbReference type="Ensembl" id="ENSCSAVP00000011585.1"/>
    </source>
</evidence>
<sequence>MYENVDAVTDVPCCFYWDEILKAFPSTKIILTTRDEDDWWESTRSKLQAESAMMFRFLKYATPTGYRFFSFVDYEDTRLFGQPHLSLFQPASSNESIRRMRFREHNAHVMQ</sequence>
<dbReference type="GeneTree" id="ENSGT00940000163713"/>
<reference evidence="2" key="1">
    <citation type="submission" date="2003-08" db="EMBL/GenBank/DDBJ databases">
        <authorList>
            <person name="Birren B."/>
            <person name="Nusbaum C."/>
            <person name="Abebe A."/>
            <person name="Abouelleil A."/>
            <person name="Adekoya E."/>
            <person name="Ait-zahra M."/>
            <person name="Allen N."/>
            <person name="Allen T."/>
            <person name="An P."/>
            <person name="Anderson M."/>
            <person name="Anderson S."/>
            <person name="Arachchi H."/>
            <person name="Armbruster J."/>
            <person name="Bachantsang P."/>
            <person name="Baldwin J."/>
            <person name="Barry A."/>
            <person name="Bayul T."/>
            <person name="Blitshsteyn B."/>
            <person name="Bloom T."/>
            <person name="Blye J."/>
            <person name="Boguslavskiy L."/>
            <person name="Borowsky M."/>
            <person name="Boukhgalter B."/>
            <person name="Brunache A."/>
            <person name="Butler J."/>
            <person name="Calixte N."/>
            <person name="Calvo S."/>
            <person name="Camarata J."/>
            <person name="Campo K."/>
            <person name="Chang J."/>
            <person name="Cheshatsang Y."/>
            <person name="Citroen M."/>
            <person name="Collymore A."/>
            <person name="Considine T."/>
            <person name="Cook A."/>
            <person name="Cooke P."/>
            <person name="Corum B."/>
            <person name="Cuomo C."/>
            <person name="David R."/>
            <person name="Dawoe T."/>
            <person name="Degray S."/>
            <person name="Dodge S."/>
            <person name="Dooley K."/>
            <person name="Dorje P."/>
            <person name="Dorjee K."/>
            <person name="Dorris L."/>
            <person name="Duffey N."/>
            <person name="Dupes A."/>
            <person name="Elkins T."/>
            <person name="Engels R."/>
            <person name="Erickson J."/>
            <person name="Farina A."/>
            <person name="Faro S."/>
            <person name="Ferreira P."/>
            <person name="Fischer H."/>
            <person name="Fitzgerald M."/>
            <person name="Foley K."/>
            <person name="Gage D."/>
            <person name="Galagan J."/>
            <person name="Gearin G."/>
            <person name="Gnerre S."/>
            <person name="Gnirke A."/>
            <person name="Goyette A."/>
            <person name="Graham J."/>
            <person name="Grandbois E."/>
            <person name="Gyaltsen K."/>
            <person name="Hafez N."/>
            <person name="Hagopian D."/>
            <person name="Hagos B."/>
            <person name="Hall J."/>
            <person name="Hatcher B."/>
            <person name="Heller A."/>
            <person name="Higgins H."/>
            <person name="Honan T."/>
            <person name="Horn A."/>
            <person name="Houde N."/>
            <person name="Hughes L."/>
            <person name="Hulme W."/>
            <person name="Husby E."/>
            <person name="Iliev I."/>
            <person name="Jaffe D."/>
            <person name="Jones C."/>
            <person name="Kamal M."/>
            <person name="Kamat A."/>
            <person name="Kamvysselis M."/>
            <person name="Karlsson E."/>
            <person name="Kells C."/>
            <person name="Kieu A."/>
            <person name="Kisner P."/>
            <person name="Kodira C."/>
            <person name="Kulbokas E."/>
            <person name="Labutti K."/>
            <person name="Lama D."/>
            <person name="Landers T."/>
            <person name="Leger J."/>
            <person name="Levine S."/>
            <person name="Lewis D."/>
            <person name="Lewis T."/>
            <person name="Lindblad-toh K."/>
            <person name="Liu X."/>
            <person name="Lokyitsang T."/>
            <person name="Lokyitsang Y."/>
            <person name="Lucien O."/>
            <person name="Lui A."/>
            <person name="Ma L.J."/>
            <person name="Mabbitt R."/>
            <person name="Macdonald J."/>
            <person name="Maclean C."/>
            <person name="Major J."/>
            <person name="Manning J."/>
            <person name="Marabella R."/>
            <person name="Maru K."/>
            <person name="Matthews C."/>
            <person name="Mauceli E."/>
            <person name="Mccarthy M."/>
            <person name="Mcdonough S."/>
            <person name="Mcghee T."/>
            <person name="Meldrim J."/>
            <person name="Meneus L."/>
            <person name="Mesirov J."/>
            <person name="Mihalev A."/>
            <person name="Mihova T."/>
            <person name="Mikkelsen T."/>
            <person name="Mlenga V."/>
            <person name="Moru K."/>
            <person name="Mozes J."/>
            <person name="Mulrain L."/>
            <person name="Munson G."/>
            <person name="Naylor J."/>
            <person name="Newes C."/>
            <person name="Nguyen C."/>
            <person name="Nguyen N."/>
            <person name="Nguyen T."/>
            <person name="Nicol R."/>
            <person name="Nielsen C."/>
            <person name="Nizzari M."/>
            <person name="Norbu C."/>
            <person name="Norbu N."/>
            <person name="O'donnell P."/>
            <person name="Okoawo O."/>
            <person name="O'leary S."/>
            <person name="Omotosho B."/>
            <person name="O'neill K."/>
            <person name="Osman S."/>
            <person name="Parker S."/>
            <person name="Perrin D."/>
            <person name="Phunkhang P."/>
            <person name="Piqani B."/>
            <person name="Purcell S."/>
            <person name="Rachupka T."/>
            <person name="Ramasamy U."/>
            <person name="Rameau R."/>
            <person name="Ray V."/>
            <person name="Raymond C."/>
            <person name="Retta R."/>
            <person name="Richardson S."/>
            <person name="Rise C."/>
            <person name="Rodriguez J."/>
            <person name="Rogers J."/>
            <person name="Rogov P."/>
            <person name="Rutman M."/>
            <person name="Schupbach R."/>
            <person name="Seaman C."/>
            <person name="Settipalli S."/>
            <person name="Sharpe T."/>
            <person name="Sheridan J."/>
            <person name="Sherpa N."/>
            <person name="Shi J."/>
            <person name="Smirnov S."/>
            <person name="Smith C."/>
            <person name="Sougnez C."/>
            <person name="Spencer B."/>
            <person name="Stalker J."/>
            <person name="Stange-thomann N."/>
            <person name="Stavropoulos S."/>
            <person name="Stetson K."/>
            <person name="Stone C."/>
            <person name="Stone S."/>
            <person name="Stubbs M."/>
            <person name="Talamas J."/>
            <person name="Tchuinga P."/>
            <person name="Tenzing P."/>
            <person name="Tesfaye S."/>
            <person name="Theodore J."/>
            <person name="Thoulutsang Y."/>
            <person name="Topham K."/>
            <person name="Towey S."/>
            <person name="Tsamla T."/>
            <person name="Tsomo N."/>
            <person name="Vallee D."/>
            <person name="Vassiliev H."/>
            <person name="Venkataraman V."/>
            <person name="Vinson J."/>
            <person name="Vo A."/>
            <person name="Wade C."/>
            <person name="Wang S."/>
            <person name="Wangchuk T."/>
            <person name="Wangdi T."/>
            <person name="Whittaker C."/>
            <person name="Wilkinson J."/>
            <person name="Wu Y."/>
            <person name="Wyman D."/>
            <person name="Yadav S."/>
            <person name="Yang S."/>
            <person name="Yang X."/>
            <person name="Yeager S."/>
            <person name="Yee E."/>
            <person name="Young G."/>
            <person name="Zainoun J."/>
            <person name="Zembeck L."/>
            <person name="Zimmer A."/>
            <person name="Zody M."/>
            <person name="Lander E."/>
        </authorList>
    </citation>
    <scope>NUCLEOTIDE SEQUENCE [LARGE SCALE GENOMIC DNA]</scope>
</reference>
<dbReference type="InterPro" id="IPR040632">
    <property type="entry name" value="Sulfotransfer_4"/>
</dbReference>
<dbReference type="Gene3D" id="3.40.50.300">
    <property type="entry name" value="P-loop containing nucleotide triphosphate hydrolases"/>
    <property type="match status" value="1"/>
</dbReference>
<dbReference type="Pfam" id="PF17784">
    <property type="entry name" value="Sulfotransfer_4"/>
    <property type="match status" value="1"/>
</dbReference>
<organism evidence="1 2">
    <name type="scientific">Ciona savignyi</name>
    <name type="common">Pacific transparent sea squirt</name>
    <dbReference type="NCBI Taxonomy" id="51511"/>
    <lineage>
        <taxon>Eukaryota</taxon>
        <taxon>Metazoa</taxon>
        <taxon>Chordata</taxon>
        <taxon>Tunicata</taxon>
        <taxon>Ascidiacea</taxon>
        <taxon>Phlebobranchia</taxon>
        <taxon>Cionidae</taxon>
        <taxon>Ciona</taxon>
    </lineage>
</organism>
<dbReference type="InParanoid" id="H2Z1X3"/>
<dbReference type="AlphaFoldDB" id="H2Z1X3"/>
<reference evidence="1" key="3">
    <citation type="submission" date="2025-09" db="UniProtKB">
        <authorList>
            <consortium name="Ensembl"/>
        </authorList>
    </citation>
    <scope>IDENTIFICATION</scope>
</reference>